<dbReference type="InterPro" id="IPR008201">
    <property type="entry name" value="HepT-like"/>
</dbReference>
<dbReference type="PANTHER" id="PTHR34139:SF1">
    <property type="entry name" value="RNASE MJ1380-RELATED"/>
    <property type="match status" value="1"/>
</dbReference>
<keyword evidence="2" id="KW-1277">Toxin-antitoxin system</keyword>
<evidence type="ECO:0000313" key="8">
    <source>
        <dbReference type="Proteomes" id="UP000229631"/>
    </source>
</evidence>
<keyword evidence="5" id="KW-0378">Hydrolase</keyword>
<evidence type="ECO:0000256" key="3">
    <source>
        <dbReference type="ARBA" id="ARBA00022722"/>
    </source>
</evidence>
<proteinExistence type="inferred from homology"/>
<dbReference type="Pfam" id="PF01934">
    <property type="entry name" value="HepT-like"/>
    <property type="match status" value="1"/>
</dbReference>
<dbReference type="GO" id="GO:0016787">
    <property type="term" value="F:hydrolase activity"/>
    <property type="evidence" value="ECO:0007669"/>
    <property type="project" value="UniProtKB-KW"/>
</dbReference>
<keyword evidence="1" id="KW-0597">Phosphoprotein</keyword>
<dbReference type="Proteomes" id="UP000229631">
    <property type="component" value="Unassembled WGS sequence"/>
</dbReference>
<protein>
    <submittedName>
        <fullName evidence="7">DUF86 domain-containing protein</fullName>
    </submittedName>
</protein>
<comment type="caution">
    <text evidence="7">The sequence shown here is derived from an EMBL/GenBank/DDBJ whole genome shotgun (WGS) entry which is preliminary data.</text>
</comment>
<dbReference type="PANTHER" id="PTHR34139">
    <property type="entry name" value="UPF0331 PROTEIN MJ0127"/>
    <property type="match status" value="1"/>
</dbReference>
<dbReference type="InterPro" id="IPR037038">
    <property type="entry name" value="HepT-like_sf"/>
</dbReference>
<evidence type="ECO:0000256" key="2">
    <source>
        <dbReference type="ARBA" id="ARBA00022649"/>
    </source>
</evidence>
<dbReference type="GO" id="GO:0004540">
    <property type="term" value="F:RNA nuclease activity"/>
    <property type="evidence" value="ECO:0007669"/>
    <property type="project" value="InterPro"/>
</dbReference>
<evidence type="ECO:0000256" key="5">
    <source>
        <dbReference type="ARBA" id="ARBA00022801"/>
    </source>
</evidence>
<dbReference type="InterPro" id="IPR051813">
    <property type="entry name" value="HepT_RNase_toxin"/>
</dbReference>
<evidence type="ECO:0000256" key="4">
    <source>
        <dbReference type="ARBA" id="ARBA00022741"/>
    </source>
</evidence>
<keyword evidence="3" id="KW-0540">Nuclease</keyword>
<keyword evidence="4" id="KW-0547">Nucleotide-binding</keyword>
<dbReference type="GO" id="GO:0110001">
    <property type="term" value="C:toxin-antitoxin complex"/>
    <property type="evidence" value="ECO:0007669"/>
    <property type="project" value="InterPro"/>
</dbReference>
<dbReference type="AlphaFoldDB" id="A0A2M7BC50"/>
<dbReference type="Gene3D" id="1.20.120.580">
    <property type="entry name" value="bsu32300-like"/>
    <property type="match status" value="1"/>
</dbReference>
<reference evidence="8" key="1">
    <citation type="submission" date="2017-09" db="EMBL/GenBank/DDBJ databases">
        <title>Depth-based differentiation of microbial function through sediment-hosted aquifers and enrichment of novel symbionts in the deep terrestrial subsurface.</title>
        <authorList>
            <person name="Probst A.J."/>
            <person name="Ladd B."/>
            <person name="Jarett J.K."/>
            <person name="Geller-Mcgrath D.E."/>
            <person name="Sieber C.M.K."/>
            <person name="Emerson J.B."/>
            <person name="Anantharaman K."/>
            <person name="Thomas B.C."/>
            <person name="Malmstrom R."/>
            <person name="Stieglmeier M."/>
            <person name="Klingl A."/>
            <person name="Woyke T."/>
            <person name="Ryan C.M."/>
            <person name="Banfield J.F."/>
        </authorList>
    </citation>
    <scope>NUCLEOTIDE SEQUENCE [LARGE SCALE GENOMIC DNA]</scope>
</reference>
<dbReference type="EMBL" id="PEVC01000045">
    <property type="protein sequence ID" value="PIV00681.1"/>
    <property type="molecule type" value="Genomic_DNA"/>
</dbReference>
<dbReference type="GO" id="GO:0000166">
    <property type="term" value="F:nucleotide binding"/>
    <property type="evidence" value="ECO:0007669"/>
    <property type="project" value="UniProtKB-KW"/>
</dbReference>
<evidence type="ECO:0000313" key="7">
    <source>
        <dbReference type="EMBL" id="PIV00681.1"/>
    </source>
</evidence>
<accession>A0A2M7BC50</accession>
<evidence type="ECO:0000256" key="1">
    <source>
        <dbReference type="ARBA" id="ARBA00022553"/>
    </source>
</evidence>
<organism evidence="7 8">
    <name type="scientific">Candidatus Shapirobacteria bacterium CG03_land_8_20_14_0_80_39_12</name>
    <dbReference type="NCBI Taxonomy" id="1974879"/>
    <lineage>
        <taxon>Bacteria</taxon>
        <taxon>Candidatus Shapironibacteriota</taxon>
    </lineage>
</organism>
<sequence>MSEKSPKVYLEDILTSVSRIEEYTNDLSFENFNKDQKTIDAVIRNLEIIGEAARNIPEEFSERHGNLPWREMMSMRNKVIHEYFGVDISILWQTIKEDLSNLKIQIKNLLDAL</sequence>
<gene>
    <name evidence="7" type="ORF">COS54_02460</name>
</gene>
<evidence type="ECO:0000256" key="6">
    <source>
        <dbReference type="ARBA" id="ARBA00024207"/>
    </source>
</evidence>
<name>A0A2M7BC50_9BACT</name>
<comment type="similarity">
    <text evidence="6">Belongs to the HepT RNase toxin family.</text>
</comment>